<proteinExistence type="predicted"/>
<dbReference type="PATRIC" id="fig|1339327.3.peg.3913"/>
<sequence length="40" mass="4536">MKLDFASSVAFFKAFEKAINMYHTSLFFNCLTISISGVKK</sequence>
<dbReference type="AlphaFoldDB" id="A0A015Y632"/>
<dbReference type="EMBL" id="JGDJ01000250">
    <property type="protein sequence ID" value="EXZ27407.1"/>
    <property type="molecule type" value="Genomic_DNA"/>
</dbReference>
<dbReference type="Proteomes" id="UP000022082">
    <property type="component" value="Unassembled WGS sequence"/>
</dbReference>
<gene>
    <name evidence="1" type="ORF">M136_3374</name>
</gene>
<reference evidence="1 2" key="1">
    <citation type="submission" date="2014-02" db="EMBL/GenBank/DDBJ databases">
        <authorList>
            <person name="Sears C."/>
            <person name="Carroll K."/>
            <person name="Sack B.R."/>
            <person name="Qadri F."/>
            <person name="Myers L.L."/>
            <person name="Chung G.-T."/>
            <person name="Escheverria P."/>
            <person name="Fraser C.M."/>
            <person name="Sadzewicz L."/>
            <person name="Shefchek K.A."/>
            <person name="Tallon L."/>
            <person name="Das S.P."/>
            <person name="Daugherty S."/>
            <person name="Mongodin E.F."/>
        </authorList>
    </citation>
    <scope>NUCLEOTIDE SEQUENCE [LARGE SCALE GENOMIC DNA]</scope>
    <source>
        <strain evidence="1 2">S36L11</strain>
    </source>
</reference>
<accession>A0A015Y632</accession>
<organism evidence="1 2">
    <name type="scientific">Bacteroides fragilis str. S36L11</name>
    <dbReference type="NCBI Taxonomy" id="1339327"/>
    <lineage>
        <taxon>Bacteria</taxon>
        <taxon>Pseudomonadati</taxon>
        <taxon>Bacteroidota</taxon>
        <taxon>Bacteroidia</taxon>
        <taxon>Bacteroidales</taxon>
        <taxon>Bacteroidaceae</taxon>
        <taxon>Bacteroides</taxon>
    </lineage>
</organism>
<evidence type="ECO:0000313" key="1">
    <source>
        <dbReference type="EMBL" id="EXZ27407.1"/>
    </source>
</evidence>
<comment type="caution">
    <text evidence="1">The sequence shown here is derived from an EMBL/GenBank/DDBJ whole genome shotgun (WGS) entry which is preliminary data.</text>
</comment>
<evidence type="ECO:0000313" key="2">
    <source>
        <dbReference type="Proteomes" id="UP000022082"/>
    </source>
</evidence>
<protein>
    <submittedName>
        <fullName evidence="1">Uncharacterized protein</fullName>
    </submittedName>
</protein>
<name>A0A015Y632_BACFG</name>